<dbReference type="RefSeq" id="XP_026193136.1">
    <property type="nucleotide sequence ID" value="XM_026337351.1"/>
</dbReference>
<reference evidence="2" key="1">
    <citation type="submission" date="2025-08" db="UniProtKB">
        <authorList>
            <consortium name="RefSeq"/>
        </authorList>
    </citation>
    <scope>IDENTIFICATION</scope>
</reference>
<dbReference type="GeneID" id="113147287"/>
<dbReference type="Proteomes" id="UP000515125">
    <property type="component" value="Unplaced"/>
</dbReference>
<dbReference type="OrthoDB" id="365216at2759"/>
<sequence>MGDKLAVRAEASWVYYTPSFRALSLCPDQGLASSVAPLKTPVPLSACCDYAVVCCFAAIPPSNCQSATGGDCISFFPADAQVLAYCKNGAKCGVNVASGTLLELVCDCEALQTTEKFYAGPDCSIEQNMNYIMGSLDSDVPNTCWLENLLGLNQWKDVGGRVSSFCYTVPCPSPDGSS</sequence>
<evidence type="ECO:0000313" key="2">
    <source>
        <dbReference type="RefSeq" id="XP_026193136.1"/>
    </source>
</evidence>
<evidence type="ECO:0000313" key="1">
    <source>
        <dbReference type="Proteomes" id="UP000515125"/>
    </source>
</evidence>
<proteinExistence type="predicted"/>
<keyword evidence="1" id="KW-1185">Reference proteome</keyword>
<name>A0A6P6RYY2_9EIME</name>
<organism evidence="1 2">
    <name type="scientific">Cyclospora cayetanensis</name>
    <dbReference type="NCBI Taxonomy" id="88456"/>
    <lineage>
        <taxon>Eukaryota</taxon>
        <taxon>Sar</taxon>
        <taxon>Alveolata</taxon>
        <taxon>Apicomplexa</taxon>
        <taxon>Conoidasida</taxon>
        <taxon>Coccidia</taxon>
        <taxon>Eucoccidiorida</taxon>
        <taxon>Eimeriorina</taxon>
        <taxon>Eimeriidae</taxon>
        <taxon>Cyclospora</taxon>
    </lineage>
</organism>
<protein>
    <submittedName>
        <fullName evidence="2">Uncharacterized protein LOC113147287</fullName>
    </submittedName>
</protein>
<dbReference type="AlphaFoldDB" id="A0A6P6RYY2"/>
<accession>A0A6P6RYY2</accession>
<gene>
    <name evidence="2" type="primary">LOC113147287</name>
</gene>